<accession>A0ABP6LYE9</accession>
<proteinExistence type="predicted"/>
<reference evidence="2" key="1">
    <citation type="journal article" date="2019" name="Int. J. Syst. Evol. Microbiol.">
        <title>The Global Catalogue of Microorganisms (GCM) 10K type strain sequencing project: providing services to taxonomists for standard genome sequencing and annotation.</title>
        <authorList>
            <consortium name="The Broad Institute Genomics Platform"/>
            <consortium name="The Broad Institute Genome Sequencing Center for Infectious Disease"/>
            <person name="Wu L."/>
            <person name="Ma J."/>
        </authorList>
    </citation>
    <scope>NUCLEOTIDE SEQUENCE [LARGE SCALE GENOMIC DNA]</scope>
    <source>
        <strain evidence="2">JCM 9091</strain>
    </source>
</reference>
<keyword evidence="2" id="KW-1185">Reference proteome</keyword>
<gene>
    <name evidence="1" type="ORF">GCM10010448_57180</name>
</gene>
<comment type="caution">
    <text evidence="1">The sequence shown here is derived from an EMBL/GenBank/DDBJ whole genome shotgun (WGS) entry which is preliminary data.</text>
</comment>
<name>A0ABP6LYE9_9ACTN</name>
<organism evidence="1 2">
    <name type="scientific">Streptomyces glomeratus</name>
    <dbReference type="NCBI Taxonomy" id="284452"/>
    <lineage>
        <taxon>Bacteria</taxon>
        <taxon>Bacillati</taxon>
        <taxon>Actinomycetota</taxon>
        <taxon>Actinomycetes</taxon>
        <taxon>Kitasatosporales</taxon>
        <taxon>Streptomycetaceae</taxon>
        <taxon>Streptomyces</taxon>
    </lineage>
</organism>
<evidence type="ECO:0000313" key="2">
    <source>
        <dbReference type="Proteomes" id="UP001501532"/>
    </source>
</evidence>
<dbReference type="EMBL" id="BAAAUF010000058">
    <property type="protein sequence ID" value="GAA3066323.1"/>
    <property type="molecule type" value="Genomic_DNA"/>
</dbReference>
<sequence length="74" mass="7258">MPVKGRSGVSALGAAKAETIGCAANTASATPTAVNARLRAGMDGKDDPFAGTAIAASDVAHVGLHNAIRGRTGR</sequence>
<dbReference type="Proteomes" id="UP001501532">
    <property type="component" value="Unassembled WGS sequence"/>
</dbReference>
<evidence type="ECO:0000313" key="1">
    <source>
        <dbReference type="EMBL" id="GAA3066323.1"/>
    </source>
</evidence>
<protein>
    <submittedName>
        <fullName evidence="1">Uncharacterized protein</fullName>
    </submittedName>
</protein>